<dbReference type="Proteomes" id="UP000660729">
    <property type="component" value="Unassembled WGS sequence"/>
</dbReference>
<comment type="caution">
    <text evidence="1">The sequence shown here is derived from an EMBL/GenBank/DDBJ whole genome shotgun (WGS) entry which is preliminary data.</text>
</comment>
<name>A0A8H6VC93_9PEZI</name>
<organism evidence="1 2">
    <name type="scientific">Pseudocercospora fuligena</name>
    <dbReference type="NCBI Taxonomy" id="685502"/>
    <lineage>
        <taxon>Eukaryota</taxon>
        <taxon>Fungi</taxon>
        <taxon>Dikarya</taxon>
        <taxon>Ascomycota</taxon>
        <taxon>Pezizomycotina</taxon>
        <taxon>Dothideomycetes</taxon>
        <taxon>Dothideomycetidae</taxon>
        <taxon>Mycosphaerellales</taxon>
        <taxon>Mycosphaerellaceae</taxon>
        <taxon>Pseudocercospora</taxon>
    </lineage>
</organism>
<sequence>MKIKRLSSSLDPDPRNYWHLKVPGSVADLKTSLDSRGLSYLKSSNKATLTEIHIRKQCGLLDYQQCDIDELSGFCITRGLLPLPKLEGKNKRQRKKVLIQHLQDADDSSTFNKFLDLPPELRVNIYEFYFQDLQASIPNLLLGTPNVSDWSPDVAKTQPPITITSRLIRKEALPVFYDNITFSFAPGPRIREIERQFLELAPQSVLDQICNVAMTGHIMFDYFDDDLVPGDEMGFRWGADWILRISPGNMSLQMHGMLEIKEGDFGVVDELGEDDLDDATYIRADVVMQKCLAEFLEKRDYDGKRFRLVSDDVRNIRELFGHVGGYEWHGGLPSDTEGDR</sequence>
<evidence type="ECO:0000313" key="2">
    <source>
        <dbReference type="Proteomes" id="UP000660729"/>
    </source>
</evidence>
<evidence type="ECO:0000313" key="1">
    <source>
        <dbReference type="EMBL" id="KAF7185352.1"/>
    </source>
</evidence>
<gene>
    <name evidence="1" type="ORF">HII31_13331</name>
</gene>
<keyword evidence="2" id="KW-1185">Reference proteome</keyword>
<reference evidence="1" key="1">
    <citation type="submission" date="2020-04" db="EMBL/GenBank/DDBJ databases">
        <title>Draft genome resource of the tomato pathogen Pseudocercospora fuligena.</title>
        <authorList>
            <person name="Zaccaron A."/>
        </authorList>
    </citation>
    <scope>NUCLEOTIDE SEQUENCE</scope>
    <source>
        <strain evidence="1">PF001</strain>
    </source>
</reference>
<dbReference type="EMBL" id="JABCIY010000338">
    <property type="protein sequence ID" value="KAF7185352.1"/>
    <property type="molecule type" value="Genomic_DNA"/>
</dbReference>
<dbReference type="PANTHER" id="PTHR42085">
    <property type="entry name" value="F-BOX DOMAIN-CONTAINING PROTEIN"/>
    <property type="match status" value="1"/>
</dbReference>
<dbReference type="OrthoDB" id="3634800at2759"/>
<dbReference type="AlphaFoldDB" id="A0A8H6VC93"/>
<accession>A0A8H6VC93</accession>
<proteinExistence type="predicted"/>
<dbReference type="InterPro" id="IPR038883">
    <property type="entry name" value="AN11006-like"/>
</dbReference>
<dbReference type="PANTHER" id="PTHR42085:SF1">
    <property type="entry name" value="F-BOX DOMAIN-CONTAINING PROTEIN"/>
    <property type="match status" value="1"/>
</dbReference>
<protein>
    <submittedName>
        <fullName evidence="1">Uncharacterized protein</fullName>
    </submittedName>
</protein>